<dbReference type="InterPro" id="IPR051632">
    <property type="entry name" value="Rho_GEF"/>
</dbReference>
<dbReference type="SMART" id="SM00325">
    <property type="entry name" value="RhoGEF"/>
    <property type="match status" value="1"/>
</dbReference>
<dbReference type="GO" id="GO:0071875">
    <property type="term" value="P:adrenergic receptor signaling pathway"/>
    <property type="evidence" value="ECO:0007669"/>
    <property type="project" value="TreeGrafter"/>
</dbReference>
<dbReference type="GO" id="GO:0043123">
    <property type="term" value="P:positive regulation of canonical NF-kappaB signal transduction"/>
    <property type="evidence" value="ECO:0007669"/>
    <property type="project" value="TreeGrafter"/>
</dbReference>
<evidence type="ECO:0000256" key="6">
    <source>
        <dbReference type="ARBA" id="ARBA00022771"/>
    </source>
</evidence>
<dbReference type="InterPro" id="IPR046349">
    <property type="entry name" value="C1-like_sf"/>
</dbReference>
<dbReference type="PROSITE" id="PS50010">
    <property type="entry name" value="DH_2"/>
    <property type="match status" value="1"/>
</dbReference>
<dbReference type="PROSITE" id="PS50081">
    <property type="entry name" value="ZF_DAG_PE_2"/>
    <property type="match status" value="1"/>
</dbReference>
<dbReference type="SUPFAM" id="SSF57889">
    <property type="entry name" value="Cysteine-rich domain"/>
    <property type="match status" value="1"/>
</dbReference>
<dbReference type="GO" id="GO:0016020">
    <property type="term" value="C:membrane"/>
    <property type="evidence" value="ECO:0007669"/>
    <property type="project" value="TreeGrafter"/>
</dbReference>
<evidence type="ECO:0000256" key="2">
    <source>
        <dbReference type="ARBA" id="ARBA00022490"/>
    </source>
</evidence>
<evidence type="ECO:0000259" key="10">
    <source>
        <dbReference type="PROSITE" id="PS50003"/>
    </source>
</evidence>
<feature type="domain" description="PH" evidence="10">
    <location>
        <begin position="2351"/>
        <end position="2453"/>
    </location>
</feature>
<proteinExistence type="predicted"/>
<evidence type="ECO:0000256" key="3">
    <source>
        <dbReference type="ARBA" id="ARBA00022553"/>
    </source>
</evidence>
<keyword evidence="2" id="KW-0963">Cytoplasm</keyword>
<evidence type="ECO:0000256" key="8">
    <source>
        <dbReference type="ARBA" id="ARBA00023054"/>
    </source>
</evidence>
<feature type="compositionally biased region" description="Polar residues" evidence="9">
    <location>
        <begin position="1559"/>
        <end position="1571"/>
    </location>
</feature>
<dbReference type="Gene3D" id="2.30.29.30">
    <property type="entry name" value="Pleckstrin-homology domain (PH domain)/Phosphotyrosine-binding domain (PTB)"/>
    <property type="match status" value="1"/>
</dbReference>
<feature type="compositionally biased region" description="Basic and acidic residues" evidence="9">
    <location>
        <begin position="2780"/>
        <end position="2795"/>
    </location>
</feature>
<feature type="compositionally biased region" description="Basic and acidic residues" evidence="9">
    <location>
        <begin position="1595"/>
        <end position="1615"/>
    </location>
</feature>
<dbReference type="GO" id="GO:0008270">
    <property type="term" value="F:zinc ion binding"/>
    <property type="evidence" value="ECO:0007669"/>
    <property type="project" value="UniProtKB-KW"/>
</dbReference>
<dbReference type="GO" id="GO:0015629">
    <property type="term" value="C:actin cytoskeleton"/>
    <property type="evidence" value="ECO:0007669"/>
    <property type="project" value="TreeGrafter"/>
</dbReference>
<dbReference type="CDD" id="cd00160">
    <property type="entry name" value="RhoGEF"/>
    <property type="match status" value="1"/>
</dbReference>
<evidence type="ECO:0000313" key="14">
    <source>
        <dbReference type="Proteomes" id="UP000694620"/>
    </source>
</evidence>
<keyword evidence="6" id="KW-0863">Zinc-finger</keyword>
<evidence type="ECO:0000256" key="4">
    <source>
        <dbReference type="ARBA" id="ARBA00022658"/>
    </source>
</evidence>
<comment type="subcellular location">
    <subcellularLocation>
        <location evidence="1">Cytoplasm</location>
    </subcellularLocation>
</comment>
<feature type="region of interest" description="Disordered" evidence="9">
    <location>
        <begin position="1701"/>
        <end position="1763"/>
    </location>
</feature>
<reference evidence="13" key="2">
    <citation type="submission" date="2025-08" db="UniProtKB">
        <authorList>
            <consortium name="Ensembl"/>
        </authorList>
    </citation>
    <scope>IDENTIFICATION</scope>
</reference>
<feature type="region of interest" description="Disordered" evidence="9">
    <location>
        <begin position="2780"/>
        <end position="2903"/>
    </location>
</feature>
<dbReference type="Ensembl" id="ENSECRT00000030458.1">
    <property type="protein sequence ID" value="ENSECRP00000029824.1"/>
    <property type="gene ID" value="ENSECRG00000020247.1"/>
</dbReference>
<dbReference type="GO" id="GO:0005078">
    <property type="term" value="F:MAP-kinase scaffold activity"/>
    <property type="evidence" value="ECO:0007669"/>
    <property type="project" value="TreeGrafter"/>
</dbReference>
<evidence type="ECO:0000256" key="9">
    <source>
        <dbReference type="SAM" id="MobiDB-lite"/>
    </source>
</evidence>
<dbReference type="Proteomes" id="UP000694620">
    <property type="component" value="Chromosome 17"/>
</dbReference>
<dbReference type="GeneTree" id="ENSGT00940000154146"/>
<dbReference type="Gene3D" id="1.20.900.10">
    <property type="entry name" value="Dbl homology (DH) domain"/>
    <property type="match status" value="1"/>
</dbReference>
<feature type="region of interest" description="Disordered" evidence="9">
    <location>
        <begin position="1559"/>
        <end position="1619"/>
    </location>
</feature>
<protein>
    <submittedName>
        <fullName evidence="13">A-kinase anchoring protein 13</fullName>
    </submittedName>
</protein>
<reference evidence="13" key="1">
    <citation type="submission" date="2021-06" db="EMBL/GenBank/DDBJ databases">
        <authorList>
            <consortium name="Wellcome Sanger Institute Data Sharing"/>
        </authorList>
    </citation>
    <scope>NUCLEOTIDE SEQUENCE [LARGE SCALE GENOMIC DNA]</scope>
</reference>
<keyword evidence="3" id="KW-0597">Phosphoprotein</keyword>
<feature type="region of interest" description="Disordered" evidence="9">
    <location>
        <begin position="2665"/>
        <end position="2692"/>
    </location>
</feature>
<organism evidence="13 14">
    <name type="scientific">Erpetoichthys calabaricus</name>
    <name type="common">Rope fish</name>
    <name type="synonym">Calamoichthys calabaricus</name>
    <dbReference type="NCBI Taxonomy" id="27687"/>
    <lineage>
        <taxon>Eukaryota</taxon>
        <taxon>Metazoa</taxon>
        <taxon>Chordata</taxon>
        <taxon>Craniata</taxon>
        <taxon>Vertebrata</taxon>
        <taxon>Euteleostomi</taxon>
        <taxon>Actinopterygii</taxon>
        <taxon>Polypteriformes</taxon>
        <taxon>Polypteridae</taxon>
        <taxon>Erpetoichthys</taxon>
    </lineage>
</organism>
<feature type="compositionally biased region" description="Low complexity" evidence="9">
    <location>
        <begin position="2674"/>
        <end position="2683"/>
    </location>
</feature>
<sequence>MKLNPQQSPLYGECVITVQLCEEELSKHAEDDYEFYLLFAGTSQWHVSSMQKVDSTTLQAVSPGHDCCESVKVELCTWRSGCQAETLATNSCSFIQDTAFDVAQFLLSTDGKRSVFDSAKLLEKFTIGTEEWQKLDKQVVLAMQHLIRPEEQIIIGTEVPSNDLKPTETLLHFTARNGLLRLSWFLLQDPFVKLALVLENAEGHTPLSLAREKGHSQLLELFTKNSGTDLHLFDDLSLSSPPVKLLSSTYRVKQHPQLNTFTLTLDTEKCQPFTNIEKHIQQLRDVIYKNSFKEVYLCPSAELQNVDEAIQQSESQDFFNMVPFGLRTNQNLAENDQEKVELEFNQADHNFQTDSNSAYNIEINQAENQKALEFSVNCCSESRVHTCEHMTKDCTKEKKKEVEVEFTSTIVDSGNSVLGETDKATITAIDLTSGKYTEETDTSSLLFSTDQESFAHADKLNQEVEQEQINENLLQTAFDYEITHMTESVKYKNTTDQNMGQMQSGDHLSSGTGEICQSGEFCQKLDLPLEDQFFSENPNQRENSGTESIPKIANNCDLPGLLYGVLDQNGENLIENRSHSTVTEFSDVSEKEYKVDIPSECQRIEGMVVDEFKCDGSCRNEDDHYVLKSEEQCDSTELGRTYKHIAEKDTELLASEIVSLSEASDGSLKTEIEHVSHFEKNNTKECQCISSDLIVAVREGDIIKETEAYSSSQTVNNSQPTLQEKEVNLENTRNVSEPNILQTSIKEGHCTMDVFSEFATVLDAEDVIKAILESSPVHTPINTTHVVDPDDVRKAILENSPVHTAIDATHVVDADDVRKAILENSPVHTAIDAAHSIQDPMCCLPIENVKCLATCPVDCNLFVPHLDALTDYCALPPGKDVEEKISASVEENEKVMLKNNIQTVQFKAAFCQICATKPDGIQDSKAAVSAVECIGEEEKPLHDKDNPGAALVSSFDCAKNSTECNCQGIIQNGMFDAAVASLPDAGIIADESCLGQKISYSENLVCCKETVFDDSVASLFMTEDSAVADMKLESFEQSATGLSSKIFLSENVQEDSGGFDLKLEMDSVQCTDNEALIKYCEALSTYGTYVLRALQEEKTVDQQENMDECGMKNEAELENAVLNETSSEEADIPMITESDILRSVQGEKVDDFFQDEIVENSLKCQVEKHMGKEEGELLAGCIENSADTCKIPTAFVVERLQFADNNVAEPNLKPQTDFVQNTASDHVARENETEHVLDTAILHPDKREEFFSSDTKIELLYSCNIEHEDNHNVSLDKDFSLPSKQMLTEQPALQSETKEIAPFICDDLPLAVALNDATNHLNSSQTVINTEGLVENAIVNEVISQRLSLKELSHEGSESVCTKSDCSIAEEMTSTKPDTGFASLDLDSALMGDCITDVRLLNGANVSLDLQEISNKTVCSNIEMKGSNDTLGFPSPEGENSKPRTGDEVDIAEMSSLGEENGSCGEAMIQRDKDNFYLDSESALLDQTHSLECPGYPDSHDIQLPVTSPTTPGVSPVHRESGSDGDVFASSDPGDDNVFTKQDTQGLVGDCTSEVLVSCSSTDESVNTGPPTSTPERRSEVWNWNAEDVQSSKEAGSKEEKHQRETEEEEKDRLTEVPPLRSSMLRSSIRSLSPFRRHSWGPGKNMGTDSEMNQRSSLRVLGDIRKASIHRRSMSWCPSDVQFLPVTDEISSRSYSLEGLTAEAEPAKDSSVLGGLQQHERDTERVLMTENEERGSLISLTEEEQESELGENSSLDSQKSEQLPSFETQIPHRLTKSVSLYTINQSGLDSQGRIQQKRRISFSFSISPLNPITKTVFSIGSSSSDEEVSDCVKPPLSNSSSLTHSICEESFQPSSLRKDSDGKSGTKVSRTFSYLKSKMYSSKKNKEKDKEKIKEKDVKEKEKDKKVINGHLFSAATTCVPTLCYQCSKALTTKEIYFCSNCSVYIHKSCRDALPVCAKVKMKQQKQQFIVPDSSSMPEVTMRTRSTLPRERPRSAILIPEEQQRISSCRRATGIMPFTTSNLSKSVSISNITAALEDMPLKRYLSQSTDSLNKTNKANMSTESLVDEGAEMDCHLMGEFEVEAKELEADSWSLTVDKKLLKQLKKDVIKRQDVIYELIQTEMHHVRTLKIMSDVYSKGLLKEALLDSRTVEKMFPVLEDLLEIHTQFFSCILERRREAQKQMKNEVKEGGFVIYRIGDILVDQFSEAKSERMKKIYGKFCGRHNEAVNYYKELNAKEKAFQTFIQKKMSSAVVRRLGIPECILLVTQRITKYPVILQRILQYTKENEEDHKDLTQALILVKDVIAAVDSKVNEYEKKKRLLEIYNRTENKSIMRMKSGQMFAREDLRRKKLLHDGQLQLKSLTGRMKDVLALLFTDVFVFLQEKDQKYVFASLDQRSTVISLQKLIVREVANEEKGLFLITAGIQNPEMVEVHASSKEERNNWIQLITDAMQSTVKDEDEGLPSESEEEKRALESKAREMREQLHLKDQQIVTLLEEKVKLFREISVQDDGASRTAAKSMFRASTEDVQKGENVMKEALKEVETLQSLVNTNLSTTAGLQTSSSLEMESGIGPVSLPRRAETFGGFDSHQMNSSKNGEKEETDDVSDLRRTESDSVLKKDGSGNLLFMFKRNHEHVLRSVTHLHELLTNLQAVVVQQDTYIEDQRQLSERPSSRSSMRPNSLIEQEKQRSLEKQRQELANLHRLQMASAEERKKKEREFEVKQQELKESEERICEREEAIRQEKAGLERDKEELQNKKEEYQKDLERLRAAQQKLEKERDLFEAEKKEHSKLAESLRSPSSASDDSIKFPSSSSLNQDYPECELSVSPKKDPLSRTDSRQKGKHLNPFSHKSQGSESHNQIPNRLLQLGKSKEKKEKKKKKSKDSQQASISETPAEGEEIFC</sequence>
<dbReference type="GO" id="GO:0005737">
    <property type="term" value="C:cytoplasm"/>
    <property type="evidence" value="ECO:0007669"/>
    <property type="project" value="UniProtKB-SubCell"/>
</dbReference>
<dbReference type="FunFam" id="2.30.29.30:FF:000021">
    <property type="entry name" value="Rho guanine nucleotide exchange factor 2"/>
    <property type="match status" value="1"/>
</dbReference>
<dbReference type="InterPro" id="IPR002219">
    <property type="entry name" value="PKC_DAG/PE"/>
</dbReference>
<evidence type="ECO:0000259" key="11">
    <source>
        <dbReference type="PROSITE" id="PS50010"/>
    </source>
</evidence>
<dbReference type="SMART" id="SM00233">
    <property type="entry name" value="PH"/>
    <property type="match status" value="1"/>
</dbReference>
<dbReference type="InterPro" id="IPR011993">
    <property type="entry name" value="PH-like_dom_sf"/>
</dbReference>
<dbReference type="InterPro" id="IPR000219">
    <property type="entry name" value="DH_dom"/>
</dbReference>
<feature type="region of interest" description="Disordered" evidence="9">
    <location>
        <begin position="1635"/>
        <end position="1654"/>
    </location>
</feature>
<dbReference type="FunFam" id="1.20.900.10:FF:000004">
    <property type="entry name" value="Rho guanine nucleotide exchange factor 2"/>
    <property type="match status" value="1"/>
</dbReference>
<evidence type="ECO:0000256" key="1">
    <source>
        <dbReference type="ARBA" id="ARBA00004496"/>
    </source>
</evidence>
<keyword evidence="4" id="KW-0344">Guanine-nucleotide releasing factor</keyword>
<dbReference type="PANTHER" id="PTHR13944:SF18">
    <property type="entry name" value="A-KINASE ANCHOR PROTEIN 13"/>
    <property type="match status" value="1"/>
</dbReference>
<keyword evidence="8" id="KW-0175">Coiled coil</keyword>
<reference evidence="13" key="3">
    <citation type="submission" date="2025-09" db="UniProtKB">
        <authorList>
            <consortium name="Ensembl"/>
        </authorList>
    </citation>
    <scope>IDENTIFICATION</scope>
</reference>
<feature type="compositionally biased region" description="Low complexity" evidence="9">
    <location>
        <begin position="1505"/>
        <end position="1516"/>
    </location>
</feature>
<feature type="compositionally biased region" description="Basic and acidic residues" evidence="9">
    <location>
        <begin position="2607"/>
        <end position="2617"/>
    </location>
</feature>
<dbReference type="SUPFAM" id="SSF48065">
    <property type="entry name" value="DBL homology domain (DH-domain)"/>
    <property type="match status" value="1"/>
</dbReference>
<dbReference type="InterPro" id="IPR035899">
    <property type="entry name" value="DBL_dom_sf"/>
</dbReference>
<feature type="compositionally biased region" description="Basic and acidic residues" evidence="9">
    <location>
        <begin position="2829"/>
        <end position="2841"/>
    </location>
</feature>
<feature type="compositionally biased region" description="Low complexity" evidence="9">
    <location>
        <begin position="2796"/>
        <end position="2815"/>
    </location>
</feature>
<dbReference type="SUPFAM" id="SSF50729">
    <property type="entry name" value="PH domain-like"/>
    <property type="match status" value="1"/>
</dbReference>
<dbReference type="Gene3D" id="3.30.60.20">
    <property type="match status" value="1"/>
</dbReference>
<evidence type="ECO:0000256" key="5">
    <source>
        <dbReference type="ARBA" id="ARBA00022723"/>
    </source>
</evidence>
<evidence type="ECO:0000256" key="7">
    <source>
        <dbReference type="ARBA" id="ARBA00022833"/>
    </source>
</evidence>
<feature type="compositionally biased region" description="Basic and acidic residues" evidence="9">
    <location>
        <begin position="1718"/>
        <end position="1735"/>
    </location>
</feature>
<dbReference type="GO" id="GO:0035023">
    <property type="term" value="P:regulation of Rho protein signal transduction"/>
    <property type="evidence" value="ECO:0007669"/>
    <property type="project" value="TreeGrafter"/>
</dbReference>
<feature type="compositionally biased region" description="Polar residues" evidence="9">
    <location>
        <begin position="2850"/>
        <end position="2863"/>
    </location>
</feature>
<dbReference type="CDD" id="cd20878">
    <property type="entry name" value="C1_AKAP13"/>
    <property type="match status" value="1"/>
</dbReference>
<evidence type="ECO:0000259" key="12">
    <source>
        <dbReference type="PROSITE" id="PS50081"/>
    </source>
</evidence>
<dbReference type="PROSITE" id="PS00479">
    <property type="entry name" value="ZF_DAG_PE_1"/>
    <property type="match status" value="1"/>
</dbReference>
<dbReference type="Pfam" id="PF00621">
    <property type="entry name" value="RhoGEF"/>
    <property type="match status" value="1"/>
</dbReference>
<feature type="region of interest" description="Disordered" evidence="9">
    <location>
        <begin position="2744"/>
        <end position="2766"/>
    </location>
</feature>
<feature type="region of interest" description="Disordered" evidence="9">
    <location>
        <begin position="2579"/>
        <end position="2617"/>
    </location>
</feature>
<gene>
    <name evidence="13" type="primary">AKAP13</name>
</gene>
<keyword evidence="14" id="KW-1185">Reference proteome</keyword>
<keyword evidence="5" id="KW-0479">Metal-binding</keyword>
<dbReference type="PANTHER" id="PTHR13944">
    <property type="entry name" value="AGAP007712-PA"/>
    <property type="match status" value="1"/>
</dbReference>
<feature type="domain" description="Phorbol-ester/DAG-type" evidence="12">
    <location>
        <begin position="1910"/>
        <end position="1957"/>
    </location>
</feature>
<dbReference type="SMART" id="SM00109">
    <property type="entry name" value="C1"/>
    <property type="match status" value="1"/>
</dbReference>
<dbReference type="Pfam" id="PF17838">
    <property type="entry name" value="PH_16"/>
    <property type="match status" value="1"/>
</dbReference>
<feature type="region of interest" description="Disordered" evidence="9">
    <location>
        <begin position="1490"/>
        <end position="1545"/>
    </location>
</feature>
<evidence type="ECO:0000313" key="13">
    <source>
        <dbReference type="Ensembl" id="ENSECRP00000029824.1"/>
    </source>
</evidence>
<feature type="region of interest" description="Disordered" evidence="9">
    <location>
        <begin position="1425"/>
        <end position="1447"/>
    </location>
</feature>
<dbReference type="GO" id="GO:0005085">
    <property type="term" value="F:guanyl-nucleotide exchange factor activity"/>
    <property type="evidence" value="ECO:0007669"/>
    <property type="project" value="UniProtKB-KW"/>
</dbReference>
<accession>A0A8C4TB33</accession>
<name>A0A8C4TB33_ERPCA</name>
<keyword evidence="7" id="KW-0862">Zinc</keyword>
<dbReference type="InterPro" id="IPR001849">
    <property type="entry name" value="PH_domain"/>
</dbReference>
<dbReference type="InterPro" id="IPR041020">
    <property type="entry name" value="PH_16"/>
</dbReference>
<feature type="domain" description="DH" evidence="11">
    <location>
        <begin position="2110"/>
        <end position="2311"/>
    </location>
</feature>
<dbReference type="PROSITE" id="PS50003">
    <property type="entry name" value="PH_DOMAIN"/>
    <property type="match status" value="1"/>
</dbReference>